<feature type="non-terminal residue" evidence="1">
    <location>
        <position position="169"/>
    </location>
</feature>
<dbReference type="EMBL" id="JAWDJW010003044">
    <property type="protein sequence ID" value="KAK3077260.1"/>
    <property type="molecule type" value="Genomic_DNA"/>
</dbReference>
<dbReference type="Proteomes" id="UP001186974">
    <property type="component" value="Unassembled WGS sequence"/>
</dbReference>
<reference evidence="1" key="1">
    <citation type="submission" date="2024-09" db="EMBL/GenBank/DDBJ databases">
        <title>Black Yeasts Isolated from many extreme environments.</title>
        <authorList>
            <person name="Coleine C."/>
            <person name="Stajich J.E."/>
            <person name="Selbmann L."/>
        </authorList>
    </citation>
    <scope>NUCLEOTIDE SEQUENCE</scope>
    <source>
        <strain evidence="1">CCFEE 5737</strain>
    </source>
</reference>
<comment type="caution">
    <text evidence="1">The sequence shown here is derived from an EMBL/GenBank/DDBJ whole genome shotgun (WGS) entry which is preliminary data.</text>
</comment>
<name>A0ACC3DL72_9PEZI</name>
<sequence>MAATAPKFSLSLAGPKRPAATNGVKRPHAALADDDEPEEVVGRKEEVSHFGANGAVGAVKKEEKAPLVIQKLENKNWRQVAQAKRQKSGIPQSQVNQAASGTTDVVNAEKPAYGLTVTKRAPEGRSEGIDVEPSENGNEIEAPQVAALEANPDQEAIDALLGNKPKSTM</sequence>
<organism evidence="1 2">
    <name type="scientific">Coniosporium uncinatum</name>
    <dbReference type="NCBI Taxonomy" id="93489"/>
    <lineage>
        <taxon>Eukaryota</taxon>
        <taxon>Fungi</taxon>
        <taxon>Dikarya</taxon>
        <taxon>Ascomycota</taxon>
        <taxon>Pezizomycotina</taxon>
        <taxon>Dothideomycetes</taxon>
        <taxon>Dothideomycetes incertae sedis</taxon>
        <taxon>Coniosporium</taxon>
    </lineage>
</organism>
<keyword evidence="2" id="KW-1185">Reference proteome</keyword>
<gene>
    <name evidence="1" type="ORF">LTS18_010788</name>
</gene>
<proteinExistence type="predicted"/>
<evidence type="ECO:0000313" key="1">
    <source>
        <dbReference type="EMBL" id="KAK3077260.1"/>
    </source>
</evidence>
<evidence type="ECO:0000313" key="2">
    <source>
        <dbReference type="Proteomes" id="UP001186974"/>
    </source>
</evidence>
<accession>A0ACC3DL72</accession>
<protein>
    <submittedName>
        <fullName evidence="1">Uncharacterized protein</fullName>
    </submittedName>
</protein>